<evidence type="ECO:0000256" key="1">
    <source>
        <dbReference type="SAM" id="MobiDB-lite"/>
    </source>
</evidence>
<dbReference type="AlphaFoldDB" id="A0A841NWP3"/>
<feature type="region of interest" description="Disordered" evidence="1">
    <location>
        <begin position="1"/>
        <end position="29"/>
    </location>
</feature>
<evidence type="ECO:0000313" key="2">
    <source>
        <dbReference type="EMBL" id="MBB6407474.1"/>
    </source>
</evidence>
<sequence>MKGSFPFSHKGEKETGERYAPPLISRLCE</sequence>
<name>A0A841NWP3_9HYPH</name>
<accession>A0A841NWP3</accession>
<protein>
    <submittedName>
        <fullName evidence="2">Uncharacterized protein</fullName>
    </submittedName>
</protein>
<evidence type="ECO:0000313" key="3">
    <source>
        <dbReference type="Proteomes" id="UP000556329"/>
    </source>
</evidence>
<reference evidence="2 3" key="1">
    <citation type="submission" date="2020-08" db="EMBL/GenBank/DDBJ databases">
        <title>Genomic Encyclopedia of Type Strains, Phase IV (KMG-IV): sequencing the most valuable type-strain genomes for metagenomic binning, comparative biology and taxonomic classification.</title>
        <authorList>
            <person name="Goeker M."/>
        </authorList>
    </citation>
    <scope>NUCLEOTIDE SEQUENCE [LARGE SCALE GENOMIC DNA]</scope>
    <source>
        <strain evidence="2 3">DSM 100039</strain>
    </source>
</reference>
<dbReference type="Proteomes" id="UP000556329">
    <property type="component" value="Unassembled WGS sequence"/>
</dbReference>
<proteinExistence type="predicted"/>
<organism evidence="2 3">
    <name type="scientific">Mesorhizobium sangaii</name>
    <dbReference type="NCBI Taxonomy" id="505389"/>
    <lineage>
        <taxon>Bacteria</taxon>
        <taxon>Pseudomonadati</taxon>
        <taxon>Pseudomonadota</taxon>
        <taxon>Alphaproteobacteria</taxon>
        <taxon>Hyphomicrobiales</taxon>
        <taxon>Phyllobacteriaceae</taxon>
        <taxon>Mesorhizobium</taxon>
    </lineage>
</organism>
<dbReference type="EMBL" id="JACHEF010000001">
    <property type="protein sequence ID" value="MBB6407474.1"/>
    <property type="molecule type" value="Genomic_DNA"/>
</dbReference>
<keyword evidence="3" id="KW-1185">Reference proteome</keyword>
<gene>
    <name evidence="2" type="ORF">HNQ71_000118</name>
</gene>
<comment type="caution">
    <text evidence="2">The sequence shown here is derived from an EMBL/GenBank/DDBJ whole genome shotgun (WGS) entry which is preliminary data.</text>
</comment>